<dbReference type="Proteomes" id="UP001558613">
    <property type="component" value="Unassembled WGS sequence"/>
</dbReference>
<sequence>MTIITTTKRCTRRLLQKLQENIQWARMQFKPSKSRSISIVKGKLTGERFYISEEPIPTVLEKPIKSLGRWYNADLKDMQQLEQIRQDLANGLKKINNTALPGKLNLWCYQFGLLPRLLWPLTMYKVSLSHANLMERLVNTYVRKWLGLPKCVSSVSLYSKGALLLPISSLVKEFKCAKVRLDMSLTESRDPTKASATERRTLVVEEVRRQEEALRCSKAVAQAKQGRWMRWEGLWLGKDPSCPLCTTPATLKHILVGCKTSLSQGRYTWRHNQVLKCLAHKLECKRVSTNSQPVSYQNEYRHELLFVREGDKQRVGPLKQDLSPLNAARDWQMRVDLDQRLIFPPEIAITTLRPDIVLWSNSCQLAYIIELTVPWEDAFEEAFERKKLRYSNLASEAEQKGWKIRVRPVEMRWLGWTLEEEELRRRRLTLEAEQLRQRRLTLEVEQLPRQRLTLEVEQLPRRLSLEAEQLRRRLTLEAEQLRRRLTWEELSQRRRLAQE</sequence>
<evidence type="ECO:0008006" key="4">
    <source>
        <dbReference type="Google" id="ProtNLM"/>
    </source>
</evidence>
<dbReference type="EMBL" id="JAYMGO010000003">
    <property type="protein sequence ID" value="KAL1278284.1"/>
    <property type="molecule type" value="Genomic_DNA"/>
</dbReference>
<evidence type="ECO:0000256" key="1">
    <source>
        <dbReference type="SAM" id="Coils"/>
    </source>
</evidence>
<keyword evidence="3" id="KW-1185">Reference proteome</keyword>
<evidence type="ECO:0000313" key="3">
    <source>
        <dbReference type="Proteomes" id="UP001558613"/>
    </source>
</evidence>
<gene>
    <name evidence="2" type="ORF">QQF64_024957</name>
</gene>
<feature type="coiled-coil region" evidence="1">
    <location>
        <begin position="418"/>
        <end position="484"/>
    </location>
</feature>
<reference evidence="2 3" key="1">
    <citation type="submission" date="2023-09" db="EMBL/GenBank/DDBJ databases">
        <authorList>
            <person name="Wang M."/>
        </authorList>
    </citation>
    <scope>NUCLEOTIDE SEQUENCE [LARGE SCALE GENOMIC DNA]</scope>
    <source>
        <strain evidence="2">GT-2023</strain>
        <tissue evidence="2">Liver</tissue>
    </source>
</reference>
<accession>A0ABR3NN24</accession>
<protein>
    <recommendedName>
        <fullName evidence="4">Reverse transcriptase</fullName>
    </recommendedName>
</protein>
<evidence type="ECO:0000313" key="2">
    <source>
        <dbReference type="EMBL" id="KAL1278284.1"/>
    </source>
</evidence>
<comment type="caution">
    <text evidence="2">The sequence shown here is derived from an EMBL/GenBank/DDBJ whole genome shotgun (WGS) entry which is preliminary data.</text>
</comment>
<name>A0ABR3NN24_9TELE</name>
<keyword evidence="1" id="KW-0175">Coiled coil</keyword>
<organism evidence="2 3">
    <name type="scientific">Cirrhinus molitorella</name>
    <name type="common">mud carp</name>
    <dbReference type="NCBI Taxonomy" id="172907"/>
    <lineage>
        <taxon>Eukaryota</taxon>
        <taxon>Metazoa</taxon>
        <taxon>Chordata</taxon>
        <taxon>Craniata</taxon>
        <taxon>Vertebrata</taxon>
        <taxon>Euteleostomi</taxon>
        <taxon>Actinopterygii</taxon>
        <taxon>Neopterygii</taxon>
        <taxon>Teleostei</taxon>
        <taxon>Ostariophysi</taxon>
        <taxon>Cypriniformes</taxon>
        <taxon>Cyprinidae</taxon>
        <taxon>Labeoninae</taxon>
        <taxon>Labeonini</taxon>
        <taxon>Cirrhinus</taxon>
    </lineage>
</organism>
<proteinExistence type="predicted"/>